<protein>
    <submittedName>
        <fullName evidence="2">Uncharacterized protein</fullName>
    </submittedName>
</protein>
<evidence type="ECO:0000313" key="2">
    <source>
        <dbReference type="EMBL" id="MBO9199368.1"/>
    </source>
</evidence>
<feature type="region of interest" description="Disordered" evidence="1">
    <location>
        <begin position="1"/>
        <end position="24"/>
    </location>
</feature>
<sequence>MAKSAKKAKSKPEPQPEATTKTTTMNTPILTTASLVAEGVDGSLTVDVTFMFSAGIGQATALLFRKGVLINMQSISSSGKIHFSEVQSRDSIAVNGVCTGTADITVNTPTIPESPLHFDEGLIISGFLIK</sequence>
<name>A0ABS3YNA6_9BACT</name>
<comment type="caution">
    <text evidence="2">The sequence shown here is derived from an EMBL/GenBank/DDBJ whole genome shotgun (WGS) entry which is preliminary data.</text>
</comment>
<dbReference type="RefSeq" id="WP_209137434.1">
    <property type="nucleotide sequence ID" value="NZ_JAGHKO010000001.1"/>
</dbReference>
<gene>
    <name evidence="2" type="ORF">J7I42_03760</name>
</gene>
<keyword evidence="3" id="KW-1185">Reference proteome</keyword>
<evidence type="ECO:0000313" key="3">
    <source>
        <dbReference type="Proteomes" id="UP000677244"/>
    </source>
</evidence>
<dbReference type="Proteomes" id="UP000677244">
    <property type="component" value="Unassembled WGS sequence"/>
</dbReference>
<organism evidence="2 3">
    <name type="scientific">Niastella soli</name>
    <dbReference type="NCBI Taxonomy" id="2821487"/>
    <lineage>
        <taxon>Bacteria</taxon>
        <taxon>Pseudomonadati</taxon>
        <taxon>Bacteroidota</taxon>
        <taxon>Chitinophagia</taxon>
        <taxon>Chitinophagales</taxon>
        <taxon>Chitinophagaceae</taxon>
        <taxon>Niastella</taxon>
    </lineage>
</organism>
<dbReference type="EMBL" id="JAGHKO010000001">
    <property type="protein sequence ID" value="MBO9199368.1"/>
    <property type="molecule type" value="Genomic_DNA"/>
</dbReference>
<evidence type="ECO:0000256" key="1">
    <source>
        <dbReference type="SAM" id="MobiDB-lite"/>
    </source>
</evidence>
<proteinExistence type="predicted"/>
<accession>A0ABS3YNA6</accession>
<reference evidence="2 3" key="1">
    <citation type="submission" date="2021-03" db="EMBL/GenBank/DDBJ databases">
        <title>Assistant Professor.</title>
        <authorList>
            <person name="Huq M.A."/>
        </authorList>
    </citation>
    <scope>NUCLEOTIDE SEQUENCE [LARGE SCALE GENOMIC DNA]</scope>
    <source>
        <strain evidence="2 3">MAH-29</strain>
    </source>
</reference>